<keyword evidence="1" id="KW-0812">Transmembrane</keyword>
<keyword evidence="3" id="KW-1185">Reference proteome</keyword>
<feature type="transmembrane region" description="Helical" evidence="1">
    <location>
        <begin position="218"/>
        <end position="238"/>
    </location>
</feature>
<keyword evidence="1" id="KW-1133">Transmembrane helix</keyword>
<evidence type="ECO:0000256" key="1">
    <source>
        <dbReference type="SAM" id="Phobius"/>
    </source>
</evidence>
<dbReference type="EMBL" id="LAJY01000054">
    <property type="protein sequence ID" value="KJV10728.1"/>
    <property type="molecule type" value="Genomic_DNA"/>
</dbReference>
<dbReference type="AlphaFoldDB" id="A0A0F3IW10"/>
<keyword evidence="1" id="KW-0472">Membrane</keyword>
<feature type="transmembrane region" description="Helical" evidence="1">
    <location>
        <begin position="308"/>
        <end position="326"/>
    </location>
</feature>
<proteinExistence type="predicted"/>
<feature type="transmembrane region" description="Helical" evidence="1">
    <location>
        <begin position="332"/>
        <end position="351"/>
    </location>
</feature>
<reference evidence="2 3" key="1">
    <citation type="submission" date="2015-03" db="EMBL/GenBank/DDBJ databases">
        <title>Draft genome sequence of Elstera litoralis.</title>
        <authorList>
            <person name="Rahalkar M.C."/>
            <person name="Dhakephalkar P.K."/>
            <person name="Pore S.D."/>
            <person name="Arora P."/>
            <person name="Kapse N.G."/>
            <person name="Pandit P.S."/>
        </authorList>
    </citation>
    <scope>NUCLEOTIDE SEQUENCE [LARGE SCALE GENOMIC DNA]</scope>
    <source>
        <strain evidence="2 3">Dia-1</strain>
    </source>
</reference>
<feature type="transmembrane region" description="Helical" evidence="1">
    <location>
        <begin position="179"/>
        <end position="206"/>
    </location>
</feature>
<feature type="transmembrane region" description="Helical" evidence="1">
    <location>
        <begin position="31"/>
        <end position="52"/>
    </location>
</feature>
<protein>
    <submittedName>
        <fullName evidence="2">Uncharacterized protein</fullName>
    </submittedName>
</protein>
<evidence type="ECO:0000313" key="3">
    <source>
        <dbReference type="Proteomes" id="UP000033774"/>
    </source>
</evidence>
<name>A0A0F3IW10_9PROT</name>
<organism evidence="2 3">
    <name type="scientific">Elstera litoralis</name>
    <dbReference type="NCBI Taxonomy" id="552518"/>
    <lineage>
        <taxon>Bacteria</taxon>
        <taxon>Pseudomonadati</taxon>
        <taxon>Pseudomonadota</taxon>
        <taxon>Alphaproteobacteria</taxon>
        <taxon>Rhodospirillales</taxon>
        <taxon>Rhodospirillaceae</taxon>
        <taxon>Elstera</taxon>
    </lineage>
</organism>
<evidence type="ECO:0000313" key="2">
    <source>
        <dbReference type="EMBL" id="KJV10728.1"/>
    </source>
</evidence>
<comment type="caution">
    <text evidence="2">The sequence shown here is derived from an EMBL/GenBank/DDBJ whole genome shotgun (WGS) entry which is preliminary data.</text>
</comment>
<feature type="transmembrane region" description="Helical" evidence="1">
    <location>
        <begin position="134"/>
        <end position="159"/>
    </location>
</feature>
<dbReference type="RefSeq" id="WP_045774563.1">
    <property type="nucleotide sequence ID" value="NZ_LAJY01000054.1"/>
</dbReference>
<accession>A0A0F3IW10</accession>
<feature type="transmembrane region" description="Helical" evidence="1">
    <location>
        <begin position="105"/>
        <end position="122"/>
    </location>
</feature>
<feature type="transmembrane region" description="Helical" evidence="1">
    <location>
        <begin position="363"/>
        <end position="382"/>
    </location>
</feature>
<dbReference type="OrthoDB" id="9153955at2"/>
<sequence>MPVTRDPVTPLYDLPIPWTERLQTRLDRRPWLGAALLYALPVGLMLLARLLLVPTLSEAEAARLLQMRAWVWFYGPEVSPLPLWLGHGLLRLNWPRLAVLLPDAVTLWGVLLTGYAVARLWLSRAQARFAGASLLLLTPLGLAFPSGEPLALFACWAILALVGASVRTLRRGGWGNGALLAASLAFCLTGGRGALLFALVFLLSLAIDRDLRVTRQRYRIPLALGLVAGLLGALPYLVAGLTDLRASPLLLLFPPPEMIEAFPRALLHGWSVLAERAAMDLLFWIGAALLMAPALLRPSRAVDLWPGVIAQSCVATLILLAGATVLERGPIITDSGPLACLVLVPLLIFIALDRLPLAAWRRLAVGVLIGAVALLGPLTLLIEDRLLLPTCATCRTDADFKSFTRQLAESGRGPFLVPDPWLAGNLALHRPDLIAAPGKSACTLLTMDATPAPPLGSTLGPATALLLPRLRYTGAPLPVTLAPIQRGACP</sequence>
<dbReference type="Proteomes" id="UP000033774">
    <property type="component" value="Unassembled WGS sequence"/>
</dbReference>
<gene>
    <name evidence="2" type="ORF">VZ95_03005</name>
</gene>
<feature type="transmembrane region" description="Helical" evidence="1">
    <location>
        <begin position="277"/>
        <end position="296"/>
    </location>
</feature>